<evidence type="ECO:0000313" key="5">
    <source>
        <dbReference type="Proteomes" id="UP001596303"/>
    </source>
</evidence>
<comment type="caution">
    <text evidence="4">The sequence shown here is derived from an EMBL/GenBank/DDBJ whole genome shotgun (WGS) entry which is preliminary data.</text>
</comment>
<feature type="transmembrane region" description="Helical" evidence="2">
    <location>
        <begin position="290"/>
        <end position="317"/>
    </location>
</feature>
<dbReference type="InterPro" id="IPR013491">
    <property type="entry name" value="Tape_meas_N"/>
</dbReference>
<evidence type="ECO:0000256" key="2">
    <source>
        <dbReference type="SAM" id="Phobius"/>
    </source>
</evidence>
<evidence type="ECO:0000256" key="1">
    <source>
        <dbReference type="SAM" id="Coils"/>
    </source>
</evidence>
<feature type="domain" description="Tape measure protein N-terminal" evidence="3">
    <location>
        <begin position="73"/>
        <end position="264"/>
    </location>
</feature>
<protein>
    <submittedName>
        <fullName evidence="4">Tape measure protein</fullName>
    </submittedName>
</protein>
<organism evidence="4 5">
    <name type="scientific">Ponticaulis profundi</name>
    <dbReference type="NCBI Taxonomy" id="2665222"/>
    <lineage>
        <taxon>Bacteria</taxon>
        <taxon>Pseudomonadati</taxon>
        <taxon>Pseudomonadota</taxon>
        <taxon>Alphaproteobacteria</taxon>
        <taxon>Hyphomonadales</taxon>
        <taxon>Hyphomonadaceae</taxon>
        <taxon>Ponticaulis</taxon>
    </lineage>
</organism>
<sequence length="1002" mass="106595">MAQSDRLLIAQLDVSIRALERSMRKAGIVTDQMTDKMEKRWDRMNRRVTQNADQMGRDVRRAIAGVAIGLAGREVTQYADAWTEAGNKIAAAGTPLEKQTERLKELSDTAIETRSAFGATATLYARLGIATENLSGKSYDLLKVTELINKATVAGGASSSERNSTIIQLSQALASGELMGEELRSLRENAPILLRAIAKEFEVPIGALKKLGSEGKLTSERILDAIINAESEISDRFSKTEVTISDSFTNLRTRVTEYIGTTDEGLGASEKLAEAINFVAENVDAFADSIMVAGAALTGYLGAQAVVAVVAGINAIATSAKAATTALGVLRAATAFMGGPWVAAATAAAAAIAYIAIRARDAQTPVEELNDRLDDIDGNLRQIADNAGIPWEEIERGAESAIGPVDEITRKFDELRKKMEETGVTARQIAIDNAVASIANAQSELDNINAEIDRLESKNVRGGSSGFPYKKLQQEISDALDTRERATRQLASAQNLLNRLSETAPSDFLPEEGGGALETETDAKTLKSIAAIEDAWDQAFKTKRELVNKDYRDTLESIEAIEAAEEKKEDLRTKAAQLRSQQLSDITNEELEAAAKAASADMQAVKEKQEADAEEAASKQELYDRVMAMRAQALGDYEALADAEYRALADKINAELSAEEGKFEALAALNEAHAETVKEIRDRMKEDRLREAFEEAETFSEGFAAQWDIMREQAERAAGDVGIIFAEAFGPGGSIQEAIGSAAGRAIAFGDDFSDSMENAARSIGSRLISSLVQLGVQMAIQSILGKSLASAATAHTVGQAAIIGQAMAGPAALTSLATAGANAAPAMAGMAAAAATATGIAAASSSGGGADLGGSGGHFGGQRERGGPVASDKFYEIAEKGRPELVETGGKFYLANTQGNVEPASKMPGMNIPDGVDMGAYLDRLAQPIMPSSSVFNGGNSTVNVSLPAISFTGPINQDTLPAVEDRLRSLPNEIGDIVDERIRRYEIMTTSRDQRRKIFR</sequence>
<keyword evidence="1" id="KW-0175">Coiled coil</keyword>
<feature type="coiled-coil region" evidence="1">
    <location>
        <begin position="561"/>
        <end position="608"/>
    </location>
</feature>
<name>A0ABW1S847_9PROT</name>
<dbReference type="NCBIfam" id="TIGR02675">
    <property type="entry name" value="tape_meas_nterm"/>
    <property type="match status" value="1"/>
</dbReference>
<feature type="transmembrane region" description="Helical" evidence="2">
    <location>
        <begin position="329"/>
        <end position="357"/>
    </location>
</feature>
<keyword evidence="2" id="KW-0472">Membrane</keyword>
<accession>A0ABW1S847</accession>
<keyword evidence="2" id="KW-1133">Transmembrane helix</keyword>
<gene>
    <name evidence="4" type="ORF">ACFQDM_06975</name>
</gene>
<keyword evidence="2" id="KW-0812">Transmembrane</keyword>
<dbReference type="Pfam" id="PF20155">
    <property type="entry name" value="TMP_3"/>
    <property type="match status" value="1"/>
</dbReference>
<keyword evidence="5" id="KW-1185">Reference proteome</keyword>
<dbReference type="Proteomes" id="UP001596303">
    <property type="component" value="Unassembled WGS sequence"/>
</dbReference>
<evidence type="ECO:0000259" key="3">
    <source>
        <dbReference type="Pfam" id="PF20155"/>
    </source>
</evidence>
<evidence type="ECO:0000313" key="4">
    <source>
        <dbReference type="EMBL" id="MFC6197813.1"/>
    </source>
</evidence>
<dbReference type="EMBL" id="JBHSSW010000008">
    <property type="protein sequence ID" value="MFC6197813.1"/>
    <property type="molecule type" value="Genomic_DNA"/>
</dbReference>
<proteinExistence type="predicted"/>
<reference evidence="5" key="1">
    <citation type="journal article" date="2019" name="Int. J. Syst. Evol. Microbiol.">
        <title>The Global Catalogue of Microorganisms (GCM) 10K type strain sequencing project: providing services to taxonomists for standard genome sequencing and annotation.</title>
        <authorList>
            <consortium name="The Broad Institute Genomics Platform"/>
            <consortium name="The Broad Institute Genome Sequencing Center for Infectious Disease"/>
            <person name="Wu L."/>
            <person name="Ma J."/>
        </authorList>
    </citation>
    <scope>NUCLEOTIDE SEQUENCE [LARGE SCALE GENOMIC DNA]</scope>
    <source>
        <strain evidence="5">CGMCC-1.15741</strain>
    </source>
</reference>
<feature type="coiled-coil region" evidence="1">
    <location>
        <begin position="431"/>
        <end position="503"/>
    </location>
</feature>